<dbReference type="InterPro" id="IPR016624">
    <property type="entry name" value="UCP014753"/>
</dbReference>
<dbReference type="PANTHER" id="PTHR35339:SF2">
    <property type="entry name" value="DUF2264 DOMAIN-CONTAINING PROTEIN-RELATED"/>
    <property type="match status" value="1"/>
</dbReference>
<keyword evidence="3" id="KW-0378">Hydrolase</keyword>
<dbReference type="PIRSF" id="PIRSF014753">
    <property type="entry name" value="UCP014753"/>
    <property type="match status" value="1"/>
</dbReference>
<dbReference type="PANTHER" id="PTHR35339">
    <property type="entry name" value="LINALOOL DEHYDRATASE_ISOMERASE DOMAIN-CONTAINING PROTEIN"/>
    <property type="match status" value="1"/>
</dbReference>
<dbReference type="Pfam" id="PF10022">
    <property type="entry name" value="DUF2264"/>
    <property type="match status" value="1"/>
</dbReference>
<organism evidence="3 4">
    <name type="scientific">Coniochaeta hoffmannii</name>
    <dbReference type="NCBI Taxonomy" id="91930"/>
    <lineage>
        <taxon>Eukaryota</taxon>
        <taxon>Fungi</taxon>
        <taxon>Dikarya</taxon>
        <taxon>Ascomycota</taxon>
        <taxon>Pezizomycotina</taxon>
        <taxon>Sordariomycetes</taxon>
        <taxon>Sordariomycetidae</taxon>
        <taxon>Coniochaetales</taxon>
        <taxon>Coniochaetaceae</taxon>
        <taxon>Coniochaeta</taxon>
    </lineage>
</organism>
<dbReference type="Proteomes" id="UP001174691">
    <property type="component" value="Unassembled WGS sequence"/>
</dbReference>
<dbReference type="InterPro" id="IPR049349">
    <property type="entry name" value="DUF2264_N"/>
</dbReference>
<feature type="domain" description="DUF2264" evidence="1">
    <location>
        <begin position="14"/>
        <end position="404"/>
    </location>
</feature>
<feature type="domain" description="DUF2264" evidence="2">
    <location>
        <begin position="413"/>
        <end position="663"/>
    </location>
</feature>
<evidence type="ECO:0000313" key="4">
    <source>
        <dbReference type="Proteomes" id="UP001174691"/>
    </source>
</evidence>
<accession>A0AA38S5V2</accession>
<name>A0AA38S5V2_9PEZI</name>
<reference evidence="3" key="1">
    <citation type="submission" date="2022-07" db="EMBL/GenBank/DDBJ databases">
        <title>Fungi with potential for degradation of polypropylene.</title>
        <authorList>
            <person name="Gostincar C."/>
        </authorList>
    </citation>
    <scope>NUCLEOTIDE SEQUENCE</scope>
    <source>
        <strain evidence="3">EXF-13287</strain>
    </source>
</reference>
<gene>
    <name evidence="3" type="ORF">NKR19_g4110</name>
</gene>
<dbReference type="Pfam" id="PF20938">
    <property type="entry name" value="DUF2264_C"/>
    <property type="match status" value="1"/>
</dbReference>
<evidence type="ECO:0000259" key="2">
    <source>
        <dbReference type="Pfam" id="PF20938"/>
    </source>
</evidence>
<evidence type="ECO:0000259" key="1">
    <source>
        <dbReference type="Pfam" id="PF10022"/>
    </source>
</evidence>
<proteinExistence type="predicted"/>
<dbReference type="AlphaFoldDB" id="A0AA38S5V2"/>
<evidence type="ECO:0000313" key="3">
    <source>
        <dbReference type="EMBL" id="KAJ9156810.1"/>
    </source>
</evidence>
<dbReference type="GO" id="GO:0016787">
    <property type="term" value="F:hydrolase activity"/>
    <property type="evidence" value="ECO:0007669"/>
    <property type="project" value="UniProtKB-KW"/>
</dbReference>
<dbReference type="InterPro" id="IPR049237">
    <property type="entry name" value="DUF2264_C"/>
</dbReference>
<protein>
    <submittedName>
        <fullName evidence="3">Streptothricin hydrolase</fullName>
    </submittedName>
</protein>
<sequence>MPPLNGFSDNPLQTRDDLISASIALLTPLLPHFSPEKGRIRIPVTSGAHFDEGAAQLEGFARPLWSVGALLSCAATGVQNADLAEQIRSVTEPWISGYAVGTDRDHPEYWGSVGQGDQRMVEAEIIAFALLSAPDRLFHGQDERTRQNITSWLRGMNGKTMPDNNWRWFRVFANLALVRVCGVPFDDIKAEMDADLALLDSFYLDNGWSSDGPWLTAEDMARAEAAFDEIRRRDRIRPGRQADYYSGSFAIQFSQLLFTRFAADLYPERTGRYYQQARDFGASFWQYFDAEGAAIPFGRSLTYRFACGGFFAALAVANVPDMPEPLSTPGSIKGNLLRHIRWWASHSEGIFYPDGTLNIGWLYPNMYMAEDYNSPQSPYWCLKTLIAVALSEDSDFWTADEQPYPCLFRPTLVPAPRQIVSNHPKANHHFMLSPAQFVAWPLRATQAKYCKFEYSSSFAFSVPTGPLIQQIAPDCTLALSRDGGETWAVKWKCGEASFAWQPVIFQRRLRGEVSTSPVLAATVRWKPWGDGQVEVETTLIPPTDRWPDWHIRIHLEGGFSTHARRAKDGSNLPDLANVPKDMYAGAAEGILREEADDHQSALILSAAGASGVSALGMKLGSTAAGQLRRPTATTAYALKPDSNTNLAQPRTLIPVVTRDFACDFKWWAQGFRNKELGEKVGRQTNYIPRG</sequence>
<dbReference type="EMBL" id="JANBVN010000050">
    <property type="protein sequence ID" value="KAJ9156810.1"/>
    <property type="molecule type" value="Genomic_DNA"/>
</dbReference>
<keyword evidence="4" id="KW-1185">Reference proteome</keyword>
<comment type="caution">
    <text evidence="3">The sequence shown here is derived from an EMBL/GenBank/DDBJ whole genome shotgun (WGS) entry which is preliminary data.</text>
</comment>